<dbReference type="GO" id="GO:0016757">
    <property type="term" value="F:glycosyltransferase activity"/>
    <property type="evidence" value="ECO:0007669"/>
    <property type="project" value="UniProtKB-KW"/>
</dbReference>
<comment type="caution">
    <text evidence="1">The sequence shown here is derived from an EMBL/GenBank/DDBJ whole genome shotgun (WGS) entry which is preliminary data.</text>
</comment>
<accession>A0ABT7CDJ0</accession>
<name>A0ABT7CDJ0_9BACT</name>
<proteinExistence type="predicted"/>
<dbReference type="EMBL" id="JASJOT010000001">
    <property type="protein sequence ID" value="MDJ1491708.1"/>
    <property type="molecule type" value="Genomic_DNA"/>
</dbReference>
<dbReference type="Pfam" id="PF13692">
    <property type="entry name" value="Glyco_trans_1_4"/>
    <property type="match status" value="1"/>
</dbReference>
<dbReference type="SUPFAM" id="SSF53756">
    <property type="entry name" value="UDP-Glycosyltransferase/glycogen phosphorylase"/>
    <property type="match status" value="1"/>
</dbReference>
<reference evidence="1 2" key="1">
    <citation type="submission" date="2023-05" db="EMBL/GenBank/DDBJ databases">
        <authorList>
            <person name="Zhang X."/>
        </authorList>
    </citation>
    <scope>NUCLEOTIDE SEQUENCE [LARGE SCALE GENOMIC DNA]</scope>
    <source>
        <strain evidence="1 2">DM2B3-1</strain>
    </source>
</reference>
<evidence type="ECO:0000313" key="1">
    <source>
        <dbReference type="EMBL" id="MDJ1491708.1"/>
    </source>
</evidence>
<keyword evidence="1" id="KW-0328">Glycosyltransferase</keyword>
<protein>
    <submittedName>
        <fullName evidence="1">Glycosyltransferase</fullName>
        <ecNumber evidence="1">2.4.-.-</ecNumber>
    </submittedName>
</protein>
<dbReference type="RefSeq" id="WP_313991658.1">
    <property type="nucleotide sequence ID" value="NZ_JASJOT010000001.1"/>
</dbReference>
<sequence>MKRQSGVDTRYYELIAYLKNRGFSIDLCCSQIQITSTDKEELEASSFIDNVFILDFSEKGRKKGKETKNGRKDSFRSNLIVRSLMFLSRKLATLAHKISPQLPPQQKYAYENLPNMVSQEMKDQFLQILSSKNYNYLLISYVYWANLVLDIPLTNITTLLGIEDSATLQAFYLSNGNIRIGNLLEEEIRRVNLFDKVLCISDDERIFFSQFTTKPAFFYIPQFFHKRSLLSTTELYSYDILFIGSDNIHNQKSISWFFDYVYPLLNPQYQLLIVGNITSYIGDYPNVTKIKFADNLDFIYEKVKLSICPMLQGTGMKIKVVEALSYEKPVVCTSKGVDGFNQKRNNGCIVTDLPEEFAQAITNLLTNEAFYHEQKSTAKYFFEDNFEYKAVGKVLDSVFK</sequence>
<organism evidence="1 2">
    <name type="scientific">Xanthocytophaga flava</name>
    <dbReference type="NCBI Taxonomy" id="3048013"/>
    <lineage>
        <taxon>Bacteria</taxon>
        <taxon>Pseudomonadati</taxon>
        <taxon>Bacteroidota</taxon>
        <taxon>Cytophagia</taxon>
        <taxon>Cytophagales</taxon>
        <taxon>Rhodocytophagaceae</taxon>
        <taxon>Xanthocytophaga</taxon>
    </lineage>
</organism>
<gene>
    <name evidence="1" type="ORF">QNI19_02120</name>
</gene>
<dbReference type="Gene3D" id="3.40.50.2000">
    <property type="entry name" value="Glycogen Phosphorylase B"/>
    <property type="match status" value="1"/>
</dbReference>
<keyword evidence="1" id="KW-0808">Transferase</keyword>
<keyword evidence="2" id="KW-1185">Reference proteome</keyword>
<evidence type="ECO:0000313" key="2">
    <source>
        <dbReference type="Proteomes" id="UP001228581"/>
    </source>
</evidence>
<dbReference type="Proteomes" id="UP001228581">
    <property type="component" value="Unassembled WGS sequence"/>
</dbReference>
<dbReference type="EC" id="2.4.-.-" evidence="1"/>